<comment type="caution">
    <text evidence="2">The sequence shown here is derived from an EMBL/GenBank/DDBJ whole genome shotgun (WGS) entry which is preliminary data.</text>
</comment>
<dbReference type="AlphaFoldDB" id="A0AAD6WG89"/>
<proteinExistence type="predicted"/>
<keyword evidence="3" id="KW-1185">Reference proteome</keyword>
<evidence type="ECO:0000256" key="1">
    <source>
        <dbReference type="SAM" id="MobiDB-lite"/>
    </source>
</evidence>
<organism evidence="2 3">
    <name type="scientific">Populus alba x Populus x berolinensis</name>
    <dbReference type="NCBI Taxonomy" id="444605"/>
    <lineage>
        <taxon>Eukaryota</taxon>
        <taxon>Viridiplantae</taxon>
        <taxon>Streptophyta</taxon>
        <taxon>Embryophyta</taxon>
        <taxon>Tracheophyta</taxon>
        <taxon>Spermatophyta</taxon>
        <taxon>Magnoliopsida</taxon>
        <taxon>eudicotyledons</taxon>
        <taxon>Gunneridae</taxon>
        <taxon>Pentapetalae</taxon>
        <taxon>rosids</taxon>
        <taxon>fabids</taxon>
        <taxon>Malpighiales</taxon>
        <taxon>Salicaceae</taxon>
        <taxon>Saliceae</taxon>
        <taxon>Populus</taxon>
    </lineage>
</organism>
<name>A0AAD6WG89_9ROSI</name>
<feature type="compositionally biased region" description="Polar residues" evidence="1">
    <location>
        <begin position="66"/>
        <end position="87"/>
    </location>
</feature>
<feature type="compositionally biased region" description="Polar residues" evidence="1">
    <location>
        <begin position="48"/>
        <end position="59"/>
    </location>
</feature>
<dbReference type="Proteomes" id="UP001164929">
    <property type="component" value="Chromosome 1"/>
</dbReference>
<dbReference type="GO" id="GO:0035145">
    <property type="term" value="C:exon-exon junction complex"/>
    <property type="evidence" value="ECO:0007669"/>
    <property type="project" value="InterPro"/>
</dbReference>
<protein>
    <submittedName>
        <fullName evidence="2">Uncharacterized protein</fullName>
    </submittedName>
</protein>
<dbReference type="InterPro" id="IPR044796">
    <property type="entry name" value="MLN51_plant"/>
</dbReference>
<evidence type="ECO:0000313" key="3">
    <source>
        <dbReference type="Proteomes" id="UP001164929"/>
    </source>
</evidence>
<accession>A0AAD6WG89</accession>
<gene>
    <name evidence="2" type="ORF">NC653_001981</name>
</gene>
<sequence>MYTVQAQARIIALLQTSALVRGKNIADSVTIDKLYIDDSITPAGKPSVVSTIKSSQSRAQGRGVAMSSQMSYQGTPQNNQINRTSPTAPLHSRQRSPAQNRCGSHKEYGCWAW</sequence>
<dbReference type="EMBL" id="JAQIZT010000001">
    <property type="protein sequence ID" value="KAJ7011738.1"/>
    <property type="molecule type" value="Genomic_DNA"/>
</dbReference>
<reference evidence="2 3" key="1">
    <citation type="journal article" date="2023" name="Mol. Ecol. Resour.">
        <title>Chromosome-level genome assembly of a triploid poplar Populus alba 'Berolinensis'.</title>
        <authorList>
            <person name="Chen S."/>
            <person name="Yu Y."/>
            <person name="Wang X."/>
            <person name="Wang S."/>
            <person name="Zhang T."/>
            <person name="Zhou Y."/>
            <person name="He R."/>
            <person name="Meng N."/>
            <person name="Wang Y."/>
            <person name="Liu W."/>
            <person name="Liu Z."/>
            <person name="Liu J."/>
            <person name="Guo Q."/>
            <person name="Huang H."/>
            <person name="Sederoff R.R."/>
            <person name="Wang G."/>
            <person name="Qu G."/>
            <person name="Chen S."/>
        </authorList>
    </citation>
    <scope>NUCLEOTIDE SEQUENCE [LARGE SCALE GENOMIC DNA]</scope>
    <source>
        <strain evidence="2">SC-2020</strain>
    </source>
</reference>
<dbReference type="GO" id="GO:0006397">
    <property type="term" value="P:mRNA processing"/>
    <property type="evidence" value="ECO:0007669"/>
    <property type="project" value="InterPro"/>
</dbReference>
<dbReference type="PANTHER" id="PTHR46837:SF5">
    <property type="entry name" value="PROTEIN MLN51 HOMOLOG"/>
    <property type="match status" value="1"/>
</dbReference>
<feature type="region of interest" description="Disordered" evidence="1">
    <location>
        <begin position="46"/>
        <end position="105"/>
    </location>
</feature>
<dbReference type="PANTHER" id="PTHR46837">
    <property type="entry name" value="PROTEIN MLN51 HOMOLOG"/>
    <property type="match status" value="1"/>
</dbReference>
<evidence type="ECO:0000313" key="2">
    <source>
        <dbReference type="EMBL" id="KAJ7011738.1"/>
    </source>
</evidence>
<dbReference type="GO" id="GO:0003729">
    <property type="term" value="F:mRNA binding"/>
    <property type="evidence" value="ECO:0007669"/>
    <property type="project" value="InterPro"/>
</dbReference>